<name>A0A7J4GRR8_9ARCH</name>
<accession>A0A7J4GRR8</accession>
<evidence type="ECO:0000313" key="2">
    <source>
        <dbReference type="EMBL" id="HIF37333.1"/>
    </source>
</evidence>
<dbReference type="GO" id="GO:0043023">
    <property type="term" value="F:ribosomal large subunit binding"/>
    <property type="evidence" value="ECO:0007669"/>
    <property type="project" value="InterPro"/>
</dbReference>
<dbReference type="EMBL" id="DUCX01000040">
    <property type="protein sequence ID" value="HIF37333.1"/>
    <property type="molecule type" value="Genomic_DNA"/>
</dbReference>
<evidence type="ECO:0000313" key="3">
    <source>
        <dbReference type="Proteomes" id="UP000585802"/>
    </source>
</evidence>
<gene>
    <name evidence="2" type="ORF">EYQ70_02855</name>
</gene>
<sequence>MKVCLKCGAEPPLVSQLCHSCIRQSVELSTISKNQGMICCKSCFSLKIPGTWIEFDDLDSSVSHFINESIAWNQDASKQNSNLSLKQLDPQKFRASIDCEGDYHGIILNNTIKTEIQIKFQVCQTCSRQAGGYYEAILQVRTKRKSILDEAVEMVYNQIDSAPSDFFTTEAGPVRGGYDFQLSSTEKARSISRDLMIKLGGHVIETNTLVGRKDGKDLLRHTFGVRLPSVGVRDYLFMDDKVWKIARLDKRRAKIVLLSAPYSQKTVEVDSLRNTPILDESLDVQIVSNRLSEYQLLDPFTFKTVEAISPKDWKEGKIRALRYGNDTFFIWD</sequence>
<dbReference type="PANTHER" id="PTHR12746:SF2">
    <property type="entry name" value="60S RIBOSOMAL EXPORT PROTEIN NMD3"/>
    <property type="match status" value="1"/>
</dbReference>
<dbReference type="GO" id="GO:0005737">
    <property type="term" value="C:cytoplasm"/>
    <property type="evidence" value="ECO:0007669"/>
    <property type="project" value="TreeGrafter"/>
</dbReference>
<comment type="caution">
    <text evidence="2">The sequence shown here is derived from an EMBL/GenBank/DDBJ whole genome shotgun (WGS) entry which is preliminary data.</text>
</comment>
<protein>
    <recommendedName>
        <fullName evidence="1">Nmd3 N-terminal domain-containing protein</fullName>
    </recommendedName>
</protein>
<evidence type="ECO:0000259" key="1">
    <source>
        <dbReference type="Pfam" id="PF04981"/>
    </source>
</evidence>
<reference evidence="3" key="1">
    <citation type="journal article" date="2019" name="bioRxiv">
        <title>Genome diversification in globally distributed novel marine Proteobacteria is linked to environmental adaptation.</title>
        <authorList>
            <person name="Zhou Z."/>
            <person name="Tran P.Q."/>
            <person name="Kieft K."/>
            <person name="Anantharaman K."/>
        </authorList>
    </citation>
    <scope>NUCLEOTIDE SEQUENCE [LARGE SCALE GENOMIC DNA]</scope>
</reference>
<organism evidence="2 3">
    <name type="scientific">Marine Group III euryarchaeote</name>
    <dbReference type="NCBI Taxonomy" id="2173149"/>
    <lineage>
        <taxon>Archaea</taxon>
        <taxon>Methanobacteriati</taxon>
        <taxon>Thermoplasmatota</taxon>
        <taxon>Thermoplasmata</taxon>
        <taxon>Candidatus Thermoprofundales</taxon>
    </lineage>
</organism>
<dbReference type="PANTHER" id="PTHR12746">
    <property type="entry name" value="NONSENSE-MEDIATED MRNA DECAY PROTEIN 3"/>
    <property type="match status" value="1"/>
</dbReference>
<dbReference type="InterPro" id="IPR007064">
    <property type="entry name" value="Nmd3_N"/>
</dbReference>
<feature type="domain" description="Nmd3 N-terminal" evidence="1">
    <location>
        <begin position="4"/>
        <end position="227"/>
    </location>
</feature>
<dbReference type="Pfam" id="PF04981">
    <property type="entry name" value="NMD3"/>
    <property type="match status" value="1"/>
</dbReference>
<dbReference type="InterPro" id="IPR039768">
    <property type="entry name" value="Nmd3"/>
</dbReference>
<dbReference type="Proteomes" id="UP000585802">
    <property type="component" value="Unassembled WGS sequence"/>
</dbReference>
<dbReference type="AlphaFoldDB" id="A0A7J4GRR8"/>
<proteinExistence type="predicted"/>